<dbReference type="InParanoid" id="A0A0G4EAE0"/>
<dbReference type="PROSITE" id="PS51257">
    <property type="entry name" value="PROKAR_LIPOPROTEIN"/>
    <property type="match status" value="1"/>
</dbReference>
<evidence type="ECO:0000313" key="3">
    <source>
        <dbReference type="EMBL" id="CEL92440.1"/>
    </source>
</evidence>
<evidence type="ECO:0000256" key="1">
    <source>
        <dbReference type="SAM" id="Phobius"/>
    </source>
</evidence>
<dbReference type="EMBL" id="CDMY01000077">
    <property type="protein sequence ID" value="CEL92440.1"/>
    <property type="molecule type" value="Genomic_DNA"/>
</dbReference>
<organism evidence="3 4">
    <name type="scientific">Vitrella brassicaformis (strain CCMP3155)</name>
    <dbReference type="NCBI Taxonomy" id="1169540"/>
    <lineage>
        <taxon>Eukaryota</taxon>
        <taxon>Sar</taxon>
        <taxon>Alveolata</taxon>
        <taxon>Colpodellida</taxon>
        <taxon>Vitrellaceae</taxon>
        <taxon>Vitrella</taxon>
    </lineage>
</organism>
<dbReference type="OrthoDB" id="40270at2759"/>
<evidence type="ECO:0000313" key="4">
    <source>
        <dbReference type="Proteomes" id="UP000041254"/>
    </source>
</evidence>
<keyword evidence="1" id="KW-0812">Transmembrane</keyword>
<keyword evidence="1" id="KW-0472">Membrane</keyword>
<keyword evidence="4" id="KW-1185">Reference proteome</keyword>
<sequence>MLRAVVLCALVAAVSCFSFQNQDAAFVGPNPAALRARSGRSGLTERRALEGLAAAPMLAPALANADTGMLDELSTQLNALEVTEGGFYATILGTLLPILFLVVVYAQSEARKSAERRAGIEE</sequence>
<protein>
    <recommendedName>
        <fullName evidence="5">Photosystem II reaction center M protein</fullName>
    </recommendedName>
</protein>
<keyword evidence="2" id="KW-0732">Signal</keyword>
<accession>A0A0G4EAE0</accession>
<proteinExistence type="predicted"/>
<feature type="chain" id="PRO_5005187353" description="Photosystem II reaction center M protein" evidence="2">
    <location>
        <begin position="17"/>
        <end position="122"/>
    </location>
</feature>
<dbReference type="AlphaFoldDB" id="A0A0G4EAE0"/>
<dbReference type="VEuPathDB" id="CryptoDB:Vbra_3546"/>
<gene>
    <name evidence="3" type="ORF">Vbra_3546</name>
</gene>
<dbReference type="Proteomes" id="UP000041254">
    <property type="component" value="Unassembled WGS sequence"/>
</dbReference>
<name>A0A0G4EAE0_VITBC</name>
<feature type="signal peptide" evidence="2">
    <location>
        <begin position="1"/>
        <end position="16"/>
    </location>
</feature>
<feature type="transmembrane region" description="Helical" evidence="1">
    <location>
        <begin position="87"/>
        <end position="106"/>
    </location>
</feature>
<evidence type="ECO:0008006" key="5">
    <source>
        <dbReference type="Google" id="ProtNLM"/>
    </source>
</evidence>
<reference evidence="3 4" key="1">
    <citation type="submission" date="2014-11" db="EMBL/GenBank/DDBJ databases">
        <authorList>
            <person name="Zhu J."/>
            <person name="Qi W."/>
            <person name="Song R."/>
        </authorList>
    </citation>
    <scope>NUCLEOTIDE SEQUENCE [LARGE SCALE GENOMIC DNA]</scope>
</reference>
<evidence type="ECO:0000256" key="2">
    <source>
        <dbReference type="SAM" id="SignalP"/>
    </source>
</evidence>
<keyword evidence="1" id="KW-1133">Transmembrane helix</keyword>